<sequence length="55" mass="5588">MKTLTVIAAGALAILFTSAAPVDTRSLKRPALCSVTSLAVGELVDSCRLVKSAGL</sequence>
<accession>A0A2T0M5Z7</accession>
<keyword evidence="1" id="KW-0732">Signal</keyword>
<evidence type="ECO:0000313" key="3">
    <source>
        <dbReference type="Proteomes" id="UP000238312"/>
    </source>
</evidence>
<feature type="signal peptide" evidence="1">
    <location>
        <begin position="1"/>
        <end position="19"/>
    </location>
</feature>
<gene>
    <name evidence="2" type="ORF">B0I32_12925</name>
</gene>
<name>A0A2T0M5Z7_9ACTN</name>
<evidence type="ECO:0000313" key="2">
    <source>
        <dbReference type="EMBL" id="PRX52907.1"/>
    </source>
</evidence>
<protein>
    <submittedName>
        <fullName evidence="2">Uncharacterized protein</fullName>
    </submittedName>
</protein>
<dbReference type="EMBL" id="PVNG01000029">
    <property type="protein sequence ID" value="PRX52907.1"/>
    <property type="molecule type" value="Genomic_DNA"/>
</dbReference>
<comment type="caution">
    <text evidence="2">The sequence shown here is derived from an EMBL/GenBank/DDBJ whole genome shotgun (WGS) entry which is preliminary data.</text>
</comment>
<dbReference type="AlphaFoldDB" id="A0A2T0M5Z7"/>
<dbReference type="RefSeq" id="WP_181308583.1">
    <property type="nucleotide sequence ID" value="NZ_JBFAIB010000053.1"/>
</dbReference>
<feature type="chain" id="PRO_5039244885" evidence="1">
    <location>
        <begin position="20"/>
        <end position="55"/>
    </location>
</feature>
<dbReference type="Proteomes" id="UP000238312">
    <property type="component" value="Unassembled WGS sequence"/>
</dbReference>
<organism evidence="2 3">
    <name type="scientific">Nonomuraea fuscirosea</name>
    <dbReference type="NCBI Taxonomy" id="1291556"/>
    <lineage>
        <taxon>Bacteria</taxon>
        <taxon>Bacillati</taxon>
        <taxon>Actinomycetota</taxon>
        <taxon>Actinomycetes</taxon>
        <taxon>Streptosporangiales</taxon>
        <taxon>Streptosporangiaceae</taxon>
        <taxon>Nonomuraea</taxon>
    </lineage>
</organism>
<keyword evidence="3" id="KW-1185">Reference proteome</keyword>
<reference evidence="2 3" key="1">
    <citation type="submission" date="2018-03" db="EMBL/GenBank/DDBJ databases">
        <title>Genomic Encyclopedia of Type Strains, Phase III (KMG-III): the genomes of soil and plant-associated and newly described type strains.</title>
        <authorList>
            <person name="Whitman W."/>
        </authorList>
    </citation>
    <scope>NUCLEOTIDE SEQUENCE [LARGE SCALE GENOMIC DNA]</scope>
    <source>
        <strain evidence="2 3">CGMCC 4.7104</strain>
    </source>
</reference>
<proteinExistence type="predicted"/>
<evidence type="ECO:0000256" key="1">
    <source>
        <dbReference type="SAM" id="SignalP"/>
    </source>
</evidence>